<sequence>MTRSRINLQERTLDVLNAILPNPDSQQAAHKELYGRCDGSSSSTRRMETAGMLWPDRREDKRDRSPAQNENIDILIAHYTGLNISRLGAYVLAVSISSGKSMSVRNHDYRRSLAVNPHSPLTISIMIVHVSWTTTRSAFADWSPITPTSPMWDHYSR</sequence>
<proteinExistence type="predicted"/>
<comment type="caution">
    <text evidence="2">The sequence shown here is derived from an EMBL/GenBank/DDBJ whole genome shotgun (WGS) entry which is preliminary data.</text>
</comment>
<dbReference type="GeneID" id="66113089"/>
<dbReference type="RefSeq" id="XP_043046783.1">
    <property type="nucleotide sequence ID" value="XM_043190792.1"/>
</dbReference>
<evidence type="ECO:0000313" key="3">
    <source>
        <dbReference type="Proteomes" id="UP000812287"/>
    </source>
</evidence>
<gene>
    <name evidence="2" type="ORF">BT62DRAFT_999338</name>
</gene>
<feature type="compositionally biased region" description="Basic and acidic residues" evidence="1">
    <location>
        <begin position="55"/>
        <end position="65"/>
    </location>
</feature>
<feature type="region of interest" description="Disordered" evidence="1">
    <location>
        <begin position="34"/>
        <end position="66"/>
    </location>
</feature>
<accession>A0A9P7W5Z6</accession>
<keyword evidence="3" id="KW-1185">Reference proteome</keyword>
<reference evidence="2" key="1">
    <citation type="submission" date="2020-11" db="EMBL/GenBank/DDBJ databases">
        <title>Adaptations for nitrogen fixation in a non-lichenized fungal sporocarp promotes dispersal by wood-feeding termites.</title>
        <authorList>
            <consortium name="DOE Joint Genome Institute"/>
            <person name="Koch R.A."/>
            <person name="Yoon G."/>
            <person name="Arayal U."/>
            <person name="Lail K."/>
            <person name="Amirebrahimi M."/>
            <person name="Labutti K."/>
            <person name="Lipzen A."/>
            <person name="Riley R."/>
            <person name="Barry K."/>
            <person name="Henrissat B."/>
            <person name="Grigoriev I.V."/>
            <person name="Herr J.R."/>
            <person name="Aime M.C."/>
        </authorList>
    </citation>
    <scope>NUCLEOTIDE SEQUENCE</scope>
    <source>
        <strain evidence="2">MCA 3950</strain>
    </source>
</reference>
<organism evidence="2 3">
    <name type="scientific">Guyanagaster necrorhizus</name>
    <dbReference type="NCBI Taxonomy" id="856835"/>
    <lineage>
        <taxon>Eukaryota</taxon>
        <taxon>Fungi</taxon>
        <taxon>Dikarya</taxon>
        <taxon>Basidiomycota</taxon>
        <taxon>Agaricomycotina</taxon>
        <taxon>Agaricomycetes</taxon>
        <taxon>Agaricomycetidae</taxon>
        <taxon>Agaricales</taxon>
        <taxon>Marasmiineae</taxon>
        <taxon>Physalacriaceae</taxon>
        <taxon>Guyanagaster</taxon>
    </lineage>
</organism>
<protein>
    <submittedName>
        <fullName evidence="2">Uncharacterized protein</fullName>
    </submittedName>
</protein>
<evidence type="ECO:0000256" key="1">
    <source>
        <dbReference type="SAM" id="MobiDB-lite"/>
    </source>
</evidence>
<name>A0A9P7W5Z6_9AGAR</name>
<evidence type="ECO:0000313" key="2">
    <source>
        <dbReference type="EMBL" id="KAG7453283.1"/>
    </source>
</evidence>
<dbReference type="EMBL" id="MU250523">
    <property type="protein sequence ID" value="KAG7453283.1"/>
    <property type="molecule type" value="Genomic_DNA"/>
</dbReference>
<dbReference type="Proteomes" id="UP000812287">
    <property type="component" value="Unassembled WGS sequence"/>
</dbReference>
<dbReference type="AlphaFoldDB" id="A0A9P7W5Z6"/>